<reference evidence="3" key="1">
    <citation type="submission" date="2016-10" db="EMBL/GenBank/DDBJ databases">
        <authorList>
            <person name="Varghese N."/>
            <person name="Submissions S."/>
        </authorList>
    </citation>
    <scope>NUCLEOTIDE SEQUENCE [LARGE SCALE GENOMIC DNA]</scope>
    <source>
        <strain evidence="3">DSM 46136</strain>
    </source>
</reference>
<dbReference type="InterPro" id="IPR029068">
    <property type="entry name" value="Glyas_Bleomycin-R_OHBP_Dase"/>
</dbReference>
<gene>
    <name evidence="2" type="ORF">SAMN05660657_03272</name>
</gene>
<protein>
    <submittedName>
        <fullName evidence="2">Catechol 2,3-dioxygenase</fullName>
    </submittedName>
</protein>
<accession>A0A1I7B4U8</accession>
<keyword evidence="2" id="KW-0560">Oxidoreductase</keyword>
<dbReference type="Gene3D" id="3.10.180.10">
    <property type="entry name" value="2,3-Dihydroxybiphenyl 1,2-Dioxygenase, domain 1"/>
    <property type="match status" value="1"/>
</dbReference>
<dbReference type="Pfam" id="PF00903">
    <property type="entry name" value="Glyoxalase"/>
    <property type="match status" value="1"/>
</dbReference>
<feature type="domain" description="VOC" evidence="1">
    <location>
        <begin position="5"/>
        <end position="137"/>
    </location>
</feature>
<evidence type="ECO:0000313" key="3">
    <source>
        <dbReference type="Proteomes" id="UP000199546"/>
    </source>
</evidence>
<sequence>MPVSALDHVALPTADTARLVAFYRALGFSIDGEEAWIAGDAVVVGIVCGSQKINVRTEILASFRSHPANLSAPTAEPGCGDLCFIWEGGIDDLLATLTRLGITPEHGPVRRIGGRGVEGASVYCRDPDENLVEFISYLPADVEATPPMDTERFWKEPVV</sequence>
<dbReference type="OrthoDB" id="5242400at2"/>
<dbReference type="SUPFAM" id="SSF54593">
    <property type="entry name" value="Glyoxalase/Bleomycin resistance protein/Dihydroxybiphenyl dioxygenase"/>
    <property type="match status" value="1"/>
</dbReference>
<dbReference type="RefSeq" id="WP_139245901.1">
    <property type="nucleotide sequence ID" value="NZ_FPBA01000012.1"/>
</dbReference>
<dbReference type="PROSITE" id="PS51819">
    <property type="entry name" value="VOC"/>
    <property type="match status" value="1"/>
</dbReference>
<evidence type="ECO:0000313" key="2">
    <source>
        <dbReference type="EMBL" id="SFT82171.1"/>
    </source>
</evidence>
<name>A0A1I7B4U8_9ACTN</name>
<dbReference type="STRING" id="1296565.SAMN05660657_03272"/>
<keyword evidence="3" id="KW-1185">Reference proteome</keyword>
<evidence type="ECO:0000259" key="1">
    <source>
        <dbReference type="PROSITE" id="PS51819"/>
    </source>
</evidence>
<keyword evidence="2" id="KW-0223">Dioxygenase</keyword>
<dbReference type="AlphaFoldDB" id="A0A1I7B4U8"/>
<dbReference type="Proteomes" id="UP000199546">
    <property type="component" value="Unassembled WGS sequence"/>
</dbReference>
<organism evidence="2 3">
    <name type="scientific">Geodermatophilus amargosae</name>
    <dbReference type="NCBI Taxonomy" id="1296565"/>
    <lineage>
        <taxon>Bacteria</taxon>
        <taxon>Bacillati</taxon>
        <taxon>Actinomycetota</taxon>
        <taxon>Actinomycetes</taxon>
        <taxon>Geodermatophilales</taxon>
        <taxon>Geodermatophilaceae</taxon>
        <taxon>Geodermatophilus</taxon>
    </lineage>
</organism>
<dbReference type="EMBL" id="FPBA01000012">
    <property type="protein sequence ID" value="SFT82171.1"/>
    <property type="molecule type" value="Genomic_DNA"/>
</dbReference>
<dbReference type="GO" id="GO:0051213">
    <property type="term" value="F:dioxygenase activity"/>
    <property type="evidence" value="ECO:0007669"/>
    <property type="project" value="UniProtKB-KW"/>
</dbReference>
<dbReference type="InterPro" id="IPR037523">
    <property type="entry name" value="VOC_core"/>
</dbReference>
<dbReference type="InterPro" id="IPR004360">
    <property type="entry name" value="Glyas_Fos-R_dOase_dom"/>
</dbReference>
<proteinExistence type="predicted"/>